<gene>
    <name evidence="2" type="ORF">QYQ95_13930</name>
</gene>
<feature type="transmembrane region" description="Helical" evidence="1">
    <location>
        <begin position="188"/>
        <end position="215"/>
    </location>
</feature>
<dbReference type="Proteomes" id="UP001441914">
    <property type="component" value="Chromosome 1"/>
</dbReference>
<protein>
    <recommendedName>
        <fullName evidence="4">Wzy</fullName>
    </recommendedName>
</protein>
<evidence type="ECO:0000313" key="2">
    <source>
        <dbReference type="EMBL" id="WZS85523.1"/>
    </source>
</evidence>
<sequence>MNFLYAIFYFFCLFSYVKIFPNSMDTQPFFIIIGLMIIFFELINGKFLFKANKPIVFFSTLVLILSIYNALFSDSYFIIARAFSGYVGFVVVSLVSLCGLKRGLLAEGMILFSMQLWLLVGLIQYFFGNDLFSFLVSVRTSSDRGVTSLAPEPTFYAFYITLIYIFYFVVGAVLNWDMKYRKIISISFFFQLILLSKSSMLIIANALLIVMFLFLKMVFSMRNLDKTTILTVILSLISPFILWILAEAGVMEGTRFEYIMDNLKFGINYVITKDASINDRVAHIYLSFFGWYSNGFQPGLFTSYEFFSGNRYALSNGLFWWGARTNRILSFWGSVIYELSYIAIPMFLYIFSCFKYYLKSNENIYKSLSIVFSLVLLLFLAIPISNPIIALIFSSMYYFRFKNKRQ</sequence>
<keyword evidence="1" id="KW-0812">Transmembrane</keyword>
<proteinExistence type="predicted"/>
<name>A0AAN0LT18_9VIBR</name>
<evidence type="ECO:0000313" key="3">
    <source>
        <dbReference type="Proteomes" id="UP001441914"/>
    </source>
</evidence>
<feature type="transmembrane region" description="Helical" evidence="1">
    <location>
        <begin position="55"/>
        <end position="72"/>
    </location>
</feature>
<feature type="transmembrane region" description="Helical" evidence="1">
    <location>
        <begin position="109"/>
        <end position="127"/>
    </location>
</feature>
<accession>A0AAN0LT18</accession>
<feature type="transmembrane region" description="Helical" evidence="1">
    <location>
        <begin position="370"/>
        <end position="399"/>
    </location>
</feature>
<feature type="transmembrane region" description="Helical" evidence="1">
    <location>
        <begin position="156"/>
        <end position="176"/>
    </location>
</feature>
<feature type="transmembrane region" description="Helical" evidence="1">
    <location>
        <begin position="227"/>
        <end position="246"/>
    </location>
</feature>
<feature type="transmembrane region" description="Helical" evidence="1">
    <location>
        <begin position="78"/>
        <end position="97"/>
    </location>
</feature>
<dbReference type="RefSeq" id="WP_016801059.1">
    <property type="nucleotide sequence ID" value="NZ_AIDR02000027.1"/>
</dbReference>
<evidence type="ECO:0000256" key="1">
    <source>
        <dbReference type="SAM" id="Phobius"/>
    </source>
</evidence>
<keyword evidence="1" id="KW-1133">Transmembrane helix</keyword>
<keyword evidence="3" id="KW-1185">Reference proteome</keyword>
<dbReference type="AlphaFoldDB" id="A0AAN0LT18"/>
<organism evidence="2 3">
    <name type="scientific">Vibrio cyclitrophicus ZF270</name>
    <dbReference type="NCBI Taxonomy" id="1136176"/>
    <lineage>
        <taxon>Bacteria</taxon>
        <taxon>Pseudomonadati</taxon>
        <taxon>Pseudomonadota</taxon>
        <taxon>Gammaproteobacteria</taxon>
        <taxon>Vibrionales</taxon>
        <taxon>Vibrionaceae</taxon>
        <taxon>Vibrio</taxon>
    </lineage>
</organism>
<feature type="transmembrane region" description="Helical" evidence="1">
    <location>
        <begin position="29"/>
        <end position="48"/>
    </location>
</feature>
<evidence type="ECO:0008006" key="4">
    <source>
        <dbReference type="Google" id="ProtNLM"/>
    </source>
</evidence>
<feature type="transmembrane region" description="Helical" evidence="1">
    <location>
        <begin position="335"/>
        <end position="358"/>
    </location>
</feature>
<dbReference type="EMBL" id="CP135176">
    <property type="protein sequence ID" value="WZS85523.1"/>
    <property type="molecule type" value="Genomic_DNA"/>
</dbReference>
<reference evidence="2 3" key="1">
    <citation type="journal article" date="2024" name="Elife">
        <title>Polysaccharide breakdown products drive degradation-dispersal cycles of foraging bacteria through changes in metabolism and motility.</title>
        <authorList>
            <person name="Stubbusch A.K."/>
            <person name="Keegstra J.M."/>
            <person name="Schwartzman J."/>
            <person name="Pontrelli S."/>
            <person name="Clerc E.E."/>
            <person name="Stocker R."/>
            <person name="Magnabosco C."/>
            <person name="Schubert O.T."/>
            <person name="Ackermann M."/>
            <person name="D'Souza G.G."/>
        </authorList>
    </citation>
    <scope>NUCLEOTIDE SEQUENCE [LARGE SCALE GENOMIC DNA]</scope>
    <source>
        <strain evidence="2 3">ZF270</strain>
    </source>
</reference>
<keyword evidence="1" id="KW-0472">Membrane</keyword>